<proteinExistence type="predicted"/>
<evidence type="ECO:0000256" key="2">
    <source>
        <dbReference type="ARBA" id="ARBA00023125"/>
    </source>
</evidence>
<dbReference type="Proteomes" id="UP000198921">
    <property type="component" value="Unassembled WGS sequence"/>
</dbReference>
<dbReference type="GO" id="GO:0003700">
    <property type="term" value="F:DNA-binding transcription factor activity"/>
    <property type="evidence" value="ECO:0007669"/>
    <property type="project" value="InterPro"/>
</dbReference>
<evidence type="ECO:0000259" key="4">
    <source>
        <dbReference type="PROSITE" id="PS01124"/>
    </source>
</evidence>
<dbReference type="STRING" id="1137993.SAMN05660209_04687"/>
<evidence type="ECO:0000313" key="5">
    <source>
        <dbReference type="EMBL" id="SDZ10557.1"/>
    </source>
</evidence>
<evidence type="ECO:0000313" key="6">
    <source>
        <dbReference type="Proteomes" id="UP000198921"/>
    </source>
</evidence>
<dbReference type="InterPro" id="IPR050204">
    <property type="entry name" value="AraC_XylS_family_regulators"/>
</dbReference>
<dbReference type="Pfam" id="PF14525">
    <property type="entry name" value="AraC_binding_2"/>
    <property type="match status" value="1"/>
</dbReference>
<keyword evidence="1" id="KW-0805">Transcription regulation</keyword>
<name>A0A1H3QB17_9ACTN</name>
<dbReference type="Gene3D" id="1.10.10.60">
    <property type="entry name" value="Homeodomain-like"/>
    <property type="match status" value="1"/>
</dbReference>
<sequence length="324" mass="35241">MSSPVPPPTMDEVATADPGVARRWLEAFYPGYRPEESNSHRGFGFRSRHVRVGSGSLARLRYSLSADNNVVLSDVLVVVQPDDGGMKVSLGRHEDVVLPGSPVLLPAHQVVSVLWADTVADCVSVQTADVERVAVETTGLVGTALRFTGHRPMSPVLGRRWSDAVRRVVNVLVGHPEVAAAPLVASALTQRLARAVLETFPSTTLVSHRRLPPDHATPAVVRRAIEHIEANAQREMTLTEIADAAGSGARGLQASFLRHRDTTPTAFAERVRMARAHRDLVDTDPGGSDSVPTIAARWGFANHRRFAAAYRETYGRLPDETLRR</sequence>
<dbReference type="PANTHER" id="PTHR46796">
    <property type="entry name" value="HTH-TYPE TRANSCRIPTIONAL ACTIVATOR RHAS-RELATED"/>
    <property type="match status" value="1"/>
</dbReference>
<keyword evidence="6" id="KW-1185">Reference proteome</keyword>
<dbReference type="EMBL" id="FNOT01000021">
    <property type="protein sequence ID" value="SDZ10557.1"/>
    <property type="molecule type" value="Genomic_DNA"/>
</dbReference>
<feature type="domain" description="HTH araC/xylS-type" evidence="4">
    <location>
        <begin position="222"/>
        <end position="324"/>
    </location>
</feature>
<dbReference type="InterPro" id="IPR009057">
    <property type="entry name" value="Homeodomain-like_sf"/>
</dbReference>
<dbReference type="PROSITE" id="PS01124">
    <property type="entry name" value="HTH_ARAC_FAMILY_2"/>
    <property type="match status" value="1"/>
</dbReference>
<dbReference type="InterPro" id="IPR035418">
    <property type="entry name" value="AraC-bd_2"/>
</dbReference>
<evidence type="ECO:0000256" key="1">
    <source>
        <dbReference type="ARBA" id="ARBA00023015"/>
    </source>
</evidence>
<dbReference type="GO" id="GO:0043565">
    <property type="term" value="F:sequence-specific DNA binding"/>
    <property type="evidence" value="ECO:0007669"/>
    <property type="project" value="InterPro"/>
</dbReference>
<reference evidence="6" key="1">
    <citation type="submission" date="2016-10" db="EMBL/GenBank/DDBJ databases">
        <authorList>
            <person name="Varghese N."/>
            <person name="Submissions S."/>
        </authorList>
    </citation>
    <scope>NUCLEOTIDE SEQUENCE [LARGE SCALE GENOMIC DNA]</scope>
    <source>
        <strain evidence="6">DSM 45422</strain>
    </source>
</reference>
<organism evidence="5 6">
    <name type="scientific">Geodermatophilus africanus</name>
    <dbReference type="NCBI Taxonomy" id="1137993"/>
    <lineage>
        <taxon>Bacteria</taxon>
        <taxon>Bacillati</taxon>
        <taxon>Actinomycetota</taxon>
        <taxon>Actinomycetes</taxon>
        <taxon>Geodermatophilales</taxon>
        <taxon>Geodermatophilaceae</taxon>
        <taxon>Geodermatophilus</taxon>
    </lineage>
</organism>
<keyword evidence="2" id="KW-0238">DNA-binding</keyword>
<gene>
    <name evidence="5" type="ORF">SAMN05660209_04687</name>
</gene>
<dbReference type="SMART" id="SM00342">
    <property type="entry name" value="HTH_ARAC"/>
    <property type="match status" value="1"/>
</dbReference>
<accession>A0A1H3QB17</accession>
<dbReference type="AlphaFoldDB" id="A0A1H3QB17"/>
<dbReference type="PANTHER" id="PTHR46796:SF12">
    <property type="entry name" value="HTH-TYPE DNA-BINDING TRANSCRIPTIONAL ACTIVATOR EUTR"/>
    <property type="match status" value="1"/>
</dbReference>
<dbReference type="SUPFAM" id="SSF46689">
    <property type="entry name" value="Homeodomain-like"/>
    <property type="match status" value="2"/>
</dbReference>
<dbReference type="InterPro" id="IPR018060">
    <property type="entry name" value="HTH_AraC"/>
</dbReference>
<evidence type="ECO:0000256" key="3">
    <source>
        <dbReference type="ARBA" id="ARBA00023163"/>
    </source>
</evidence>
<protein>
    <submittedName>
        <fullName evidence="5">Helix-turn-helix domain-containing protein</fullName>
    </submittedName>
</protein>
<keyword evidence="3" id="KW-0804">Transcription</keyword>
<dbReference type="Pfam" id="PF12833">
    <property type="entry name" value="HTH_18"/>
    <property type="match status" value="1"/>
</dbReference>